<comment type="caution">
    <text evidence="1">The sequence shown here is derived from an EMBL/GenBank/DDBJ whole genome shotgun (WGS) entry which is preliminary data.</text>
</comment>
<proteinExistence type="predicted"/>
<name>A0A1E7KZ94_9ACTN</name>
<gene>
    <name evidence="1" type="ORF">AN218_22635</name>
</gene>
<reference evidence="1 2" key="1">
    <citation type="journal article" date="2016" name="Front. Microbiol.">
        <title>Comparative Genomics Analysis of Streptomyces Species Reveals Their Adaptation to the Marine Environment and Their Diversity at the Genomic Level.</title>
        <authorList>
            <person name="Tian X."/>
            <person name="Zhang Z."/>
            <person name="Yang T."/>
            <person name="Chen M."/>
            <person name="Li J."/>
            <person name="Chen F."/>
            <person name="Yang J."/>
            <person name="Li W."/>
            <person name="Zhang B."/>
            <person name="Zhang Z."/>
            <person name="Wu J."/>
            <person name="Zhang C."/>
            <person name="Long L."/>
            <person name="Xiao J."/>
        </authorList>
    </citation>
    <scope>NUCLEOTIDE SEQUENCE [LARGE SCALE GENOMIC DNA]</scope>
    <source>
        <strain evidence="1 2">SCSIO 10429</strain>
    </source>
</reference>
<evidence type="ECO:0000313" key="1">
    <source>
        <dbReference type="EMBL" id="OEV09256.1"/>
    </source>
</evidence>
<sequence>MMPLPRLLTRRPRIRAHSFNDCRQDCHLVIYQWHERAEDDEKYVNSWEVLGRITFALRECARVHHRRLVGAMEYDFVHDRAELAPGTWRHIRRMRWRTEPLPWRWSRLVLVRAWQQTVPLPESGTR</sequence>
<organism evidence="1 2">
    <name type="scientific">Streptomyces nanshensis</name>
    <dbReference type="NCBI Taxonomy" id="518642"/>
    <lineage>
        <taxon>Bacteria</taxon>
        <taxon>Bacillati</taxon>
        <taxon>Actinomycetota</taxon>
        <taxon>Actinomycetes</taxon>
        <taxon>Kitasatosporales</taxon>
        <taxon>Streptomycetaceae</taxon>
        <taxon>Streptomyces</taxon>
    </lineage>
</organism>
<dbReference type="EMBL" id="LJGW01000377">
    <property type="protein sequence ID" value="OEV09256.1"/>
    <property type="molecule type" value="Genomic_DNA"/>
</dbReference>
<keyword evidence="2" id="KW-1185">Reference proteome</keyword>
<accession>A0A1E7KZ94</accession>
<evidence type="ECO:0000313" key="2">
    <source>
        <dbReference type="Proteomes" id="UP000176005"/>
    </source>
</evidence>
<protein>
    <submittedName>
        <fullName evidence="1">Uncharacterized protein</fullName>
    </submittedName>
</protein>
<dbReference type="AlphaFoldDB" id="A0A1E7KZ94"/>
<dbReference type="Proteomes" id="UP000176005">
    <property type="component" value="Unassembled WGS sequence"/>
</dbReference>